<feature type="region of interest" description="Disordered" evidence="1">
    <location>
        <begin position="453"/>
        <end position="541"/>
    </location>
</feature>
<evidence type="ECO:0000313" key="3">
    <source>
        <dbReference type="EMBL" id="KAL3384239.1"/>
    </source>
</evidence>
<organism evidence="3 4">
    <name type="scientific">Trichogramma kaykai</name>
    <dbReference type="NCBI Taxonomy" id="54128"/>
    <lineage>
        <taxon>Eukaryota</taxon>
        <taxon>Metazoa</taxon>
        <taxon>Ecdysozoa</taxon>
        <taxon>Arthropoda</taxon>
        <taxon>Hexapoda</taxon>
        <taxon>Insecta</taxon>
        <taxon>Pterygota</taxon>
        <taxon>Neoptera</taxon>
        <taxon>Endopterygota</taxon>
        <taxon>Hymenoptera</taxon>
        <taxon>Apocrita</taxon>
        <taxon>Proctotrupomorpha</taxon>
        <taxon>Chalcidoidea</taxon>
        <taxon>Trichogrammatidae</taxon>
        <taxon>Trichogramma</taxon>
    </lineage>
</organism>
<feature type="compositionally biased region" description="Polar residues" evidence="1">
    <location>
        <begin position="8"/>
        <end position="21"/>
    </location>
</feature>
<reference evidence="3 4" key="1">
    <citation type="journal article" date="2024" name="bioRxiv">
        <title>A reference genome for Trichogramma kaykai: A tiny desert-dwelling parasitoid wasp with competing sex-ratio distorters.</title>
        <authorList>
            <person name="Culotta J."/>
            <person name="Lindsey A.R."/>
        </authorList>
    </citation>
    <scope>NUCLEOTIDE SEQUENCE [LARGE SCALE GENOMIC DNA]</scope>
    <source>
        <strain evidence="3 4">KSX58</strain>
    </source>
</reference>
<feature type="compositionally biased region" description="Basic and acidic residues" evidence="1">
    <location>
        <begin position="478"/>
        <end position="499"/>
    </location>
</feature>
<accession>A0ABD2VUA3</accession>
<dbReference type="InterPro" id="IPR000210">
    <property type="entry name" value="BTB/POZ_dom"/>
</dbReference>
<dbReference type="InterPro" id="IPR011333">
    <property type="entry name" value="SKP1/BTB/POZ_sf"/>
</dbReference>
<protein>
    <recommendedName>
        <fullName evidence="2">BTB domain-containing protein</fullName>
    </recommendedName>
</protein>
<feature type="region of interest" description="Disordered" evidence="1">
    <location>
        <begin position="1"/>
        <end position="106"/>
    </location>
</feature>
<evidence type="ECO:0000313" key="4">
    <source>
        <dbReference type="Proteomes" id="UP001627154"/>
    </source>
</evidence>
<dbReference type="PANTHER" id="PTHR24410">
    <property type="entry name" value="HL07962P-RELATED"/>
    <property type="match status" value="1"/>
</dbReference>
<keyword evidence="4" id="KW-1185">Reference proteome</keyword>
<proteinExistence type="predicted"/>
<sequence length="541" mass="61588">MSSRGDDSSSIGTNDDLPNSENEAEQKRIRESIETRKATERAAKIGQASTSAAIGNDDDHRPEAKKVAQPKVVLLPRIAEPPSHRRPEEEAKTEGRGEEEKEEEEEEAEYFTFNWKIVLQPEHIKQSVVVHSSIFKTDYFEVSMSAQTVYEACQNCRKGQRLEAWHLHLYCRADCGAAGINLSNKFEFRMATESGNEFSFCRLDNQNPTFQGKIGLAQEPNLTESRNKVFMIQCRLSDSCFLDRTRGDPRTRSLCIGVHQDIHANYFDMLERGEYSDVTIKCGDYEFKAHRHILSAASLTLRDWFKKVSKSTPPESIVINDVPVRTFQIFLKCIYTGVVAGLREHFDEYMWMAHFFFVPSLFRVLYNFIHIVLNNVGIDPGELVEGVPTSSGLVFEFDHEYQQLCLEAELARGSDLERRIIAKNSGYADADGNAANSTGSDRQQDAAWAWETTNPIDRRKQKKHKKIQKKPSQLSDIDEARASVEREAARQAEEERQAQMERVPAPEPERARAPPPAQPEFVPVASRRTIKLSKRQAKKNK</sequence>
<gene>
    <name evidence="3" type="ORF">TKK_020022</name>
</gene>
<dbReference type="Gene3D" id="3.30.710.10">
    <property type="entry name" value="Potassium Channel Kv1.1, Chain A"/>
    <property type="match status" value="1"/>
</dbReference>
<dbReference type="SMART" id="SM00225">
    <property type="entry name" value="BTB"/>
    <property type="match status" value="1"/>
</dbReference>
<feature type="compositionally biased region" description="Basic and acidic residues" evidence="1">
    <location>
        <begin position="24"/>
        <end position="43"/>
    </location>
</feature>
<dbReference type="PANTHER" id="PTHR24410:SF23">
    <property type="entry name" value="BTB DOMAIN-CONTAINING PROTEIN-RELATED"/>
    <property type="match status" value="1"/>
</dbReference>
<dbReference type="AlphaFoldDB" id="A0ABD2VUA3"/>
<feature type="compositionally biased region" description="Basic and acidic residues" evidence="1">
    <location>
        <begin position="82"/>
        <end position="99"/>
    </location>
</feature>
<dbReference type="EMBL" id="JBJJXI010000177">
    <property type="protein sequence ID" value="KAL3384239.1"/>
    <property type="molecule type" value="Genomic_DNA"/>
</dbReference>
<dbReference type="SUPFAM" id="SSF54695">
    <property type="entry name" value="POZ domain"/>
    <property type="match status" value="1"/>
</dbReference>
<dbReference type="CDD" id="cd18186">
    <property type="entry name" value="BTB_POZ_ZBTB_KLHL-like"/>
    <property type="match status" value="1"/>
</dbReference>
<dbReference type="InterPro" id="IPR051481">
    <property type="entry name" value="BTB-POZ/Galectin-3-binding"/>
</dbReference>
<feature type="compositionally biased region" description="Basic and acidic residues" evidence="1">
    <location>
        <begin position="57"/>
        <end position="66"/>
    </location>
</feature>
<feature type="domain" description="BTB" evidence="2">
    <location>
        <begin position="276"/>
        <end position="339"/>
    </location>
</feature>
<comment type="caution">
    <text evidence="3">The sequence shown here is derived from an EMBL/GenBank/DDBJ whole genome shotgun (WGS) entry which is preliminary data.</text>
</comment>
<dbReference type="PROSITE" id="PS50097">
    <property type="entry name" value="BTB"/>
    <property type="match status" value="1"/>
</dbReference>
<name>A0ABD2VUA3_9HYME</name>
<evidence type="ECO:0000256" key="1">
    <source>
        <dbReference type="SAM" id="MobiDB-lite"/>
    </source>
</evidence>
<dbReference type="Pfam" id="PF00651">
    <property type="entry name" value="BTB"/>
    <property type="match status" value="1"/>
</dbReference>
<feature type="compositionally biased region" description="Basic residues" evidence="1">
    <location>
        <begin position="528"/>
        <end position="541"/>
    </location>
</feature>
<dbReference type="Proteomes" id="UP001627154">
    <property type="component" value="Unassembled WGS sequence"/>
</dbReference>
<evidence type="ECO:0000259" key="2">
    <source>
        <dbReference type="PROSITE" id="PS50097"/>
    </source>
</evidence>
<feature type="compositionally biased region" description="Basic residues" evidence="1">
    <location>
        <begin position="459"/>
        <end position="469"/>
    </location>
</feature>